<keyword evidence="1" id="KW-0812">Transmembrane</keyword>
<accession>A0A2S7IFF9</accession>
<feature type="chain" id="PRO_5015670975" description="CcmD family protein" evidence="2">
    <location>
        <begin position="21"/>
        <end position="89"/>
    </location>
</feature>
<evidence type="ECO:0000256" key="2">
    <source>
        <dbReference type="SAM" id="SignalP"/>
    </source>
</evidence>
<evidence type="ECO:0000313" key="4">
    <source>
        <dbReference type="Proteomes" id="UP000239590"/>
    </source>
</evidence>
<keyword evidence="1" id="KW-1133">Transmembrane helix</keyword>
<feature type="transmembrane region" description="Helical" evidence="1">
    <location>
        <begin position="46"/>
        <end position="67"/>
    </location>
</feature>
<protein>
    <recommendedName>
        <fullName evidence="5">CcmD family protein</fullName>
    </recommendedName>
</protein>
<proteinExistence type="predicted"/>
<feature type="signal peptide" evidence="2">
    <location>
        <begin position="1"/>
        <end position="20"/>
    </location>
</feature>
<dbReference type="RefSeq" id="WP_104715740.1">
    <property type="nucleotide sequence ID" value="NZ_PTRA01000007.1"/>
</dbReference>
<keyword evidence="1" id="KW-0472">Membrane</keyword>
<keyword evidence="2" id="KW-0732">Signal</keyword>
<reference evidence="4" key="1">
    <citation type="submission" date="2018-02" db="EMBL/GenBank/DDBJ databases">
        <title>Genome sequencing of Solimonas sp. HR-BB.</title>
        <authorList>
            <person name="Lee Y."/>
            <person name="Jeon C.O."/>
        </authorList>
    </citation>
    <scope>NUCLEOTIDE SEQUENCE [LARGE SCALE GENOMIC DNA]</scope>
    <source>
        <strain evidence="4">HR-U</strain>
    </source>
</reference>
<dbReference type="EMBL" id="PTRA01000007">
    <property type="protein sequence ID" value="PQA54044.1"/>
    <property type="molecule type" value="Genomic_DNA"/>
</dbReference>
<dbReference type="PROSITE" id="PS51257">
    <property type="entry name" value="PROKAR_LIPOPROTEIN"/>
    <property type="match status" value="1"/>
</dbReference>
<keyword evidence="4" id="KW-1185">Reference proteome</keyword>
<sequence length="89" mass="10066">MKRLLASGVLVLLSCTLTFAQCAMCRASVESTYSDGHYLNGSGLNTGILYLLVMPYLIVALIAYFWYRSSRKEYAQKMALWQRMKGISQ</sequence>
<dbReference type="AlphaFoldDB" id="A0A2S7IFF9"/>
<organism evidence="3 4">
    <name type="scientific">Siphonobacter curvatus</name>
    <dbReference type="NCBI Taxonomy" id="2094562"/>
    <lineage>
        <taxon>Bacteria</taxon>
        <taxon>Pseudomonadati</taxon>
        <taxon>Bacteroidota</taxon>
        <taxon>Cytophagia</taxon>
        <taxon>Cytophagales</taxon>
        <taxon>Cytophagaceae</taxon>
        <taxon>Siphonobacter</taxon>
    </lineage>
</organism>
<evidence type="ECO:0000313" key="3">
    <source>
        <dbReference type="EMBL" id="PQA54044.1"/>
    </source>
</evidence>
<name>A0A2S7IFF9_9BACT</name>
<dbReference type="Proteomes" id="UP000239590">
    <property type="component" value="Unassembled WGS sequence"/>
</dbReference>
<evidence type="ECO:0008006" key="5">
    <source>
        <dbReference type="Google" id="ProtNLM"/>
    </source>
</evidence>
<dbReference type="OrthoDB" id="678747at2"/>
<comment type="caution">
    <text evidence="3">The sequence shown here is derived from an EMBL/GenBank/DDBJ whole genome shotgun (WGS) entry which is preliminary data.</text>
</comment>
<gene>
    <name evidence="3" type="ORF">C5O19_23025</name>
</gene>
<evidence type="ECO:0000256" key="1">
    <source>
        <dbReference type="SAM" id="Phobius"/>
    </source>
</evidence>